<dbReference type="GO" id="GO:0004798">
    <property type="term" value="F:dTMP kinase activity"/>
    <property type="evidence" value="ECO:0007669"/>
    <property type="project" value="UniProtKB-EC"/>
</dbReference>
<dbReference type="EC" id="2.7.4.9" evidence="3"/>
<dbReference type="GO" id="GO:0006235">
    <property type="term" value="P:dTTP biosynthetic process"/>
    <property type="evidence" value="ECO:0007669"/>
    <property type="project" value="TreeGrafter"/>
</dbReference>
<comment type="caution">
    <text evidence="11">The sequence shown here is derived from an EMBL/GenBank/DDBJ whole genome shotgun (WGS) entry which is preliminary data.</text>
</comment>
<dbReference type="HAMAP" id="MF_00165">
    <property type="entry name" value="Thymidylate_kinase"/>
    <property type="match status" value="1"/>
</dbReference>
<dbReference type="Gene3D" id="3.40.50.300">
    <property type="entry name" value="P-loop containing nucleotide triphosphate hydrolases"/>
    <property type="match status" value="1"/>
</dbReference>
<dbReference type="SUPFAM" id="SSF52540">
    <property type="entry name" value="P-loop containing nucleoside triphosphate hydrolases"/>
    <property type="match status" value="1"/>
</dbReference>
<evidence type="ECO:0000256" key="8">
    <source>
        <dbReference type="ARBA" id="ARBA00022777"/>
    </source>
</evidence>
<dbReference type="NCBIfam" id="TIGR00041">
    <property type="entry name" value="DTMP_kinase"/>
    <property type="match status" value="1"/>
</dbReference>
<protein>
    <recommendedName>
        <fullName evidence="4">Thymidylate kinase</fullName>
        <ecNumber evidence="3">2.7.4.9</ecNumber>
    </recommendedName>
</protein>
<proteinExistence type="inferred from homology"/>
<keyword evidence="6" id="KW-0545">Nucleotide biosynthesis</keyword>
<dbReference type="CDD" id="cd01672">
    <property type="entry name" value="TMPK"/>
    <property type="match status" value="1"/>
</dbReference>
<evidence type="ECO:0000259" key="10">
    <source>
        <dbReference type="Pfam" id="PF02223"/>
    </source>
</evidence>
<dbReference type="EMBL" id="JAWDJX010000003">
    <property type="protein sequence ID" value="KAK3057416.1"/>
    <property type="molecule type" value="Genomic_DNA"/>
</dbReference>
<comment type="pathway">
    <text evidence="1">Pyrimidine metabolism; dTTP biosynthesis.</text>
</comment>
<reference evidence="11" key="1">
    <citation type="submission" date="2023-04" db="EMBL/GenBank/DDBJ databases">
        <title>Black Yeasts Isolated from many extreme environments.</title>
        <authorList>
            <person name="Coleine C."/>
            <person name="Stajich J.E."/>
            <person name="Selbmann L."/>
        </authorList>
    </citation>
    <scope>NUCLEOTIDE SEQUENCE</scope>
    <source>
        <strain evidence="11">CCFEE 5312</strain>
    </source>
</reference>
<evidence type="ECO:0000256" key="2">
    <source>
        <dbReference type="ARBA" id="ARBA00009776"/>
    </source>
</evidence>
<dbReference type="GO" id="GO:0005634">
    <property type="term" value="C:nucleus"/>
    <property type="evidence" value="ECO:0007669"/>
    <property type="project" value="TreeGrafter"/>
</dbReference>
<keyword evidence="9" id="KW-0067">ATP-binding</keyword>
<accession>A0AAJ0GH22</accession>
<comment type="similarity">
    <text evidence="2">Belongs to the thymidylate kinase family.</text>
</comment>
<evidence type="ECO:0000256" key="9">
    <source>
        <dbReference type="ARBA" id="ARBA00022840"/>
    </source>
</evidence>
<dbReference type="InterPro" id="IPR027417">
    <property type="entry name" value="P-loop_NTPase"/>
</dbReference>
<dbReference type="GO" id="GO:0005829">
    <property type="term" value="C:cytosol"/>
    <property type="evidence" value="ECO:0007669"/>
    <property type="project" value="TreeGrafter"/>
</dbReference>
<evidence type="ECO:0000256" key="1">
    <source>
        <dbReference type="ARBA" id="ARBA00004992"/>
    </source>
</evidence>
<keyword evidence="5 11" id="KW-0808">Transferase</keyword>
<evidence type="ECO:0000313" key="12">
    <source>
        <dbReference type="Proteomes" id="UP001271007"/>
    </source>
</evidence>
<organism evidence="11 12">
    <name type="scientific">Extremus antarcticus</name>
    <dbReference type="NCBI Taxonomy" id="702011"/>
    <lineage>
        <taxon>Eukaryota</taxon>
        <taxon>Fungi</taxon>
        <taxon>Dikarya</taxon>
        <taxon>Ascomycota</taxon>
        <taxon>Pezizomycotina</taxon>
        <taxon>Dothideomycetes</taxon>
        <taxon>Dothideomycetidae</taxon>
        <taxon>Mycosphaerellales</taxon>
        <taxon>Extremaceae</taxon>
        <taxon>Extremus</taxon>
    </lineage>
</organism>
<dbReference type="Proteomes" id="UP001271007">
    <property type="component" value="Unassembled WGS sequence"/>
</dbReference>
<dbReference type="AlphaFoldDB" id="A0AAJ0GH22"/>
<dbReference type="PANTHER" id="PTHR10344:SF1">
    <property type="entry name" value="THYMIDYLATE KINASE"/>
    <property type="match status" value="1"/>
</dbReference>
<dbReference type="InterPro" id="IPR018095">
    <property type="entry name" value="Thymidylate_kin_CS"/>
</dbReference>
<evidence type="ECO:0000256" key="7">
    <source>
        <dbReference type="ARBA" id="ARBA00022741"/>
    </source>
</evidence>
<evidence type="ECO:0000256" key="4">
    <source>
        <dbReference type="ARBA" id="ARBA00017144"/>
    </source>
</evidence>
<name>A0AAJ0GH22_9PEZI</name>
<evidence type="ECO:0000256" key="3">
    <source>
        <dbReference type="ARBA" id="ARBA00012980"/>
    </source>
</evidence>
<dbReference type="GO" id="GO:0005524">
    <property type="term" value="F:ATP binding"/>
    <property type="evidence" value="ECO:0007669"/>
    <property type="project" value="UniProtKB-KW"/>
</dbReference>
<evidence type="ECO:0000256" key="6">
    <source>
        <dbReference type="ARBA" id="ARBA00022727"/>
    </source>
</evidence>
<gene>
    <name evidence="11" type="primary">CDC8</name>
    <name evidence="11" type="ORF">LTR09_001600</name>
</gene>
<dbReference type="FunFam" id="3.40.50.300:FF:000679">
    <property type="entry name" value="Thymidylate kinase"/>
    <property type="match status" value="1"/>
</dbReference>
<keyword evidence="7" id="KW-0547">Nucleotide-binding</keyword>
<keyword evidence="8 11" id="KW-0418">Kinase</keyword>
<dbReference type="GO" id="GO:0004550">
    <property type="term" value="F:nucleoside diphosphate kinase activity"/>
    <property type="evidence" value="ECO:0007669"/>
    <property type="project" value="TreeGrafter"/>
</dbReference>
<evidence type="ECO:0000313" key="11">
    <source>
        <dbReference type="EMBL" id="KAK3057416.1"/>
    </source>
</evidence>
<dbReference type="Pfam" id="PF02223">
    <property type="entry name" value="Thymidylate_kin"/>
    <property type="match status" value="1"/>
</dbReference>
<feature type="domain" description="Thymidylate kinase-like" evidence="10">
    <location>
        <begin position="42"/>
        <end position="225"/>
    </location>
</feature>
<evidence type="ECO:0000256" key="5">
    <source>
        <dbReference type="ARBA" id="ARBA00022679"/>
    </source>
</evidence>
<keyword evidence="12" id="KW-1185">Reference proteome</keyword>
<dbReference type="PROSITE" id="PS01331">
    <property type="entry name" value="THYMIDYLATE_KINASE"/>
    <property type="match status" value="1"/>
</dbReference>
<dbReference type="GO" id="GO:0006227">
    <property type="term" value="P:dUDP biosynthetic process"/>
    <property type="evidence" value="ECO:0007669"/>
    <property type="project" value="TreeGrafter"/>
</dbReference>
<dbReference type="PANTHER" id="PTHR10344">
    <property type="entry name" value="THYMIDYLATE KINASE"/>
    <property type="match status" value="1"/>
</dbReference>
<dbReference type="InterPro" id="IPR018094">
    <property type="entry name" value="Thymidylate_kinase"/>
</dbReference>
<sequence>MFALERASQLRQELPGLLDLGRIWKRRPGDSMVPNRGMLIVFEGLDRSGKSTQCERLVEYLRKGGENVEHMRFPNRTTPIGQMINNYLTGQTDQDDHVIHLLFSANRWEAAKTIECHIHSGTTVVIDRYSYSGAVYSAAKQIPNMDLAWCRQPEVGLPRPDLCLFLSLSSEEAAMRGGFGNERYEKQELQDRVRKLYGEMRKHDDEGEDIAVVDAGRSVDAVADEVVKAVKQAKVKLDSEGSELRHMRPW</sequence>
<dbReference type="InterPro" id="IPR039430">
    <property type="entry name" value="Thymidylate_kin-like_dom"/>
</dbReference>
<dbReference type="GO" id="GO:0006233">
    <property type="term" value="P:dTDP biosynthetic process"/>
    <property type="evidence" value="ECO:0007669"/>
    <property type="project" value="InterPro"/>
</dbReference>